<evidence type="ECO:0000313" key="3">
    <source>
        <dbReference type="Proteomes" id="UP000216151"/>
    </source>
</evidence>
<gene>
    <name evidence="2" type="ORF">B8X00_01750</name>
</gene>
<accession>A0A269Y1N1</accession>
<proteinExistence type="predicted"/>
<keyword evidence="1" id="KW-1133">Transmembrane helix</keyword>
<organism evidence="2 3">
    <name type="scientific">Acetobacter fabarum</name>
    <dbReference type="NCBI Taxonomy" id="483199"/>
    <lineage>
        <taxon>Bacteria</taxon>
        <taxon>Pseudomonadati</taxon>
        <taxon>Pseudomonadota</taxon>
        <taxon>Alphaproteobacteria</taxon>
        <taxon>Acetobacterales</taxon>
        <taxon>Acetobacteraceae</taxon>
        <taxon>Acetobacter</taxon>
    </lineage>
</organism>
<dbReference type="Proteomes" id="UP000216151">
    <property type="component" value="Unassembled WGS sequence"/>
</dbReference>
<keyword evidence="1" id="KW-0472">Membrane</keyword>
<comment type="caution">
    <text evidence="2">The sequence shown here is derived from an EMBL/GenBank/DDBJ whole genome shotgun (WGS) entry which is preliminary data.</text>
</comment>
<dbReference type="RefSeq" id="WP_095348985.1">
    <property type="nucleotide sequence ID" value="NZ_JAMYZV010000001.1"/>
</dbReference>
<protein>
    <submittedName>
        <fullName evidence="2">Uncharacterized protein</fullName>
    </submittedName>
</protein>
<evidence type="ECO:0000313" key="2">
    <source>
        <dbReference type="EMBL" id="PAK79452.1"/>
    </source>
</evidence>
<reference evidence="2 3" key="1">
    <citation type="submission" date="2017-04" db="EMBL/GenBank/DDBJ databases">
        <title>Kefir bacterial isolates.</title>
        <authorList>
            <person name="Kim Y."/>
            <person name="Blasche S."/>
            <person name="Patil K.R."/>
        </authorList>
    </citation>
    <scope>NUCLEOTIDE SEQUENCE [LARGE SCALE GENOMIC DNA]</scope>
    <source>
        <strain evidence="2 3">KR</strain>
    </source>
</reference>
<sequence length="1087" mass="115572">MTSNGQDTSPPARTKIPRALAIGACVLVASPFVGLGALLGAMAFGPLDITPVVRPFLPITIIKGERAHPPAVSLRLGHAELRWNGLREGMGVPITVVLEDLSFIAPGNAHPNTVREADVTLDPLALLHGSIRLRTINIKGVRLALRRAHNGSVEFDLDLPSTPSSHQDNTLETYGLEHARIEDATISMDDQLTGTHWLASDIGVDLRLHTIGHATGVTGAVKLSIAPQSDPGTRLVLNAHGAPADNGRQIAWHLSTNTLNPATFAPLRPELAKIDLPISLTADTYFTSAPKTPWMVPNALELTTAIGAGHVEAGGTRYEVDHGTAGMFVLLNQTKAQSVPAQITLPSVHLLLRNPSAPDDAARALSVNLSGFLNTSDLMQPKGIEARLSATIPHVSFEDLTYYWPSLAAKGGKKWVTENITTGTATNLVTTAELGSSQGWNGLKLTGIQGGIDATGLTVHWLRPITPLQGLDARLDIVSPDKLSIHFDHGYQLVDRTGKNVGQNGTGRIEAGPGSMDIVGLTKKDQTGIIETDLHGPLQDVIALLAEPRLHLLSRHPLSLTRPRGTANLHLGLSLPLISRVTINDMTIQSHADVTHASIGNVVAGRDVANARFGLDVTTDGLALAGHGVIGGLPSDLTYDMDFRSLPPDAVAEKAHLTSRITPDTALAAGIATGDHFAGSADLAVDYQQLASHIGTVGLDLDLGRADIRIPMWHKTAGQAAHASATLDLDRGQITNVDHLQASGPDMNVVGKAQIRPGHAPELIISSFRIARSNGHAKLVLPQNQSGNMVHVGVYADTLDLSPLMSRDEHEPSTPETRKPANYHVPEAATGKLHGPPGTAWAIDLTANQLWYSKTKQPLRTVQAYFEDNGLRLEKMRFTMRGPVPASMTLVPTGANRTLHAHIPDMGAFLAAFGILPDVKGGQAVLDGTFDDTEPAAPFSGKLSVTPFTLKKAPTSLQVARNISLYGWLNAQNANDFLVTHFNMPVTFEDGVLEIHDGTTGNGALGATLEGKVNLDHNSIDLHGTVVPIFALNTLPGKLPGIGRLFSPEKNGGLLAVTFGITGNLEDPTLHINPYSIFLPGALREMF</sequence>
<dbReference type="AlphaFoldDB" id="A0A269Y1N1"/>
<feature type="transmembrane region" description="Helical" evidence="1">
    <location>
        <begin position="20"/>
        <end position="44"/>
    </location>
</feature>
<name>A0A269Y1N1_9PROT</name>
<keyword evidence="1" id="KW-0812">Transmembrane</keyword>
<keyword evidence="3" id="KW-1185">Reference proteome</keyword>
<dbReference type="EMBL" id="NCXK01000001">
    <property type="protein sequence ID" value="PAK79452.1"/>
    <property type="molecule type" value="Genomic_DNA"/>
</dbReference>
<dbReference type="OrthoDB" id="7161641at2"/>
<evidence type="ECO:0000256" key="1">
    <source>
        <dbReference type="SAM" id="Phobius"/>
    </source>
</evidence>